<evidence type="ECO:0000313" key="16">
    <source>
        <dbReference type="Proteomes" id="UP000254572"/>
    </source>
</evidence>
<keyword evidence="16" id="KW-1185">Reference proteome</keyword>
<evidence type="ECO:0000256" key="7">
    <source>
        <dbReference type="ARBA" id="ARBA00022989"/>
    </source>
</evidence>
<feature type="region of interest" description="Disordered" evidence="13">
    <location>
        <begin position="118"/>
        <end position="175"/>
    </location>
</feature>
<dbReference type="Pfam" id="PF06295">
    <property type="entry name" value="ZapG-like"/>
    <property type="match status" value="1"/>
</dbReference>
<name>A0A381EDU3_9GAMM</name>
<evidence type="ECO:0000256" key="3">
    <source>
        <dbReference type="ARBA" id="ARBA00022519"/>
    </source>
</evidence>
<dbReference type="OrthoDB" id="8527774at2"/>
<feature type="transmembrane region" description="Helical" evidence="14">
    <location>
        <begin position="6"/>
        <end position="23"/>
    </location>
</feature>
<dbReference type="InterPro" id="IPR009386">
    <property type="entry name" value="ZapG-like"/>
</dbReference>
<feature type="compositionally biased region" description="Basic and acidic residues" evidence="13">
    <location>
        <begin position="152"/>
        <end position="175"/>
    </location>
</feature>
<keyword evidence="4" id="KW-0132">Cell division</keyword>
<evidence type="ECO:0000256" key="14">
    <source>
        <dbReference type="SAM" id="Phobius"/>
    </source>
</evidence>
<protein>
    <recommendedName>
        <fullName evidence="11">Z-ring associated protein G</fullName>
    </recommendedName>
    <alternativeName>
        <fullName evidence="12">Cell division protein ZapG</fullName>
    </alternativeName>
</protein>
<evidence type="ECO:0000256" key="6">
    <source>
        <dbReference type="ARBA" id="ARBA00022960"/>
    </source>
</evidence>
<evidence type="ECO:0000256" key="2">
    <source>
        <dbReference type="ARBA" id="ARBA00022475"/>
    </source>
</evidence>
<dbReference type="EMBL" id="UFUW01000001">
    <property type="protein sequence ID" value="SUX25178.1"/>
    <property type="molecule type" value="Genomic_DNA"/>
</dbReference>
<organism evidence="15 16">
    <name type="scientific">Cardiobacterium valvarum</name>
    <dbReference type="NCBI Taxonomy" id="194702"/>
    <lineage>
        <taxon>Bacteria</taxon>
        <taxon>Pseudomonadati</taxon>
        <taxon>Pseudomonadota</taxon>
        <taxon>Gammaproteobacteria</taxon>
        <taxon>Cardiobacteriales</taxon>
        <taxon>Cardiobacteriaceae</taxon>
        <taxon>Cardiobacterium</taxon>
    </lineage>
</organism>
<keyword evidence="8 14" id="KW-0472">Membrane</keyword>
<keyword evidence="5 14" id="KW-0812">Transmembrane</keyword>
<feature type="compositionally biased region" description="Low complexity" evidence="13">
    <location>
        <begin position="132"/>
        <end position="150"/>
    </location>
</feature>
<comment type="similarity">
    <text evidence="10">Belongs to the ZapG family.</text>
</comment>
<dbReference type="Proteomes" id="UP000254572">
    <property type="component" value="Unassembled WGS sequence"/>
</dbReference>
<evidence type="ECO:0000256" key="12">
    <source>
        <dbReference type="ARBA" id="ARBA00035727"/>
    </source>
</evidence>
<evidence type="ECO:0000256" key="10">
    <source>
        <dbReference type="ARBA" id="ARBA00035657"/>
    </source>
</evidence>
<keyword evidence="9" id="KW-0131">Cell cycle</keyword>
<comment type="subcellular location">
    <subcellularLocation>
        <location evidence="1">Cell inner membrane</location>
        <topology evidence="1">Single-pass membrane protein</topology>
    </subcellularLocation>
</comment>
<dbReference type="PANTHER" id="PTHR39579">
    <property type="entry name" value="INNER MEMBRANE PROTEIN YHCB"/>
    <property type="match status" value="1"/>
</dbReference>
<keyword evidence="6" id="KW-0133">Cell shape</keyword>
<keyword evidence="2" id="KW-1003">Cell membrane</keyword>
<keyword evidence="3" id="KW-0997">Cell inner membrane</keyword>
<dbReference type="RefSeq" id="WP_006986574.1">
    <property type="nucleotide sequence ID" value="NZ_CABMOK010000148.1"/>
</dbReference>
<keyword evidence="7 14" id="KW-1133">Transmembrane helix</keyword>
<evidence type="ECO:0000256" key="5">
    <source>
        <dbReference type="ARBA" id="ARBA00022692"/>
    </source>
</evidence>
<evidence type="ECO:0000256" key="9">
    <source>
        <dbReference type="ARBA" id="ARBA00023306"/>
    </source>
</evidence>
<dbReference type="GO" id="GO:0008360">
    <property type="term" value="P:regulation of cell shape"/>
    <property type="evidence" value="ECO:0007669"/>
    <property type="project" value="UniProtKB-KW"/>
</dbReference>
<dbReference type="GO" id="GO:0005886">
    <property type="term" value="C:plasma membrane"/>
    <property type="evidence" value="ECO:0007669"/>
    <property type="project" value="UniProtKB-SubCell"/>
</dbReference>
<dbReference type="PANTHER" id="PTHR39579:SF1">
    <property type="entry name" value="INNER MEMBRANE PROTEIN YHCB"/>
    <property type="match status" value="1"/>
</dbReference>
<evidence type="ECO:0000256" key="13">
    <source>
        <dbReference type="SAM" id="MobiDB-lite"/>
    </source>
</evidence>
<gene>
    <name evidence="15" type="ORF">NCTC13294_02284</name>
</gene>
<reference evidence="15 16" key="1">
    <citation type="submission" date="2018-06" db="EMBL/GenBank/DDBJ databases">
        <authorList>
            <consortium name="Pathogen Informatics"/>
            <person name="Doyle S."/>
        </authorList>
    </citation>
    <scope>NUCLEOTIDE SEQUENCE [LARGE SCALE GENOMIC DNA]</scope>
    <source>
        <strain evidence="15 16">NCTC13294</strain>
    </source>
</reference>
<proteinExistence type="inferred from homology"/>
<evidence type="ECO:0000256" key="1">
    <source>
        <dbReference type="ARBA" id="ARBA00004377"/>
    </source>
</evidence>
<dbReference type="GO" id="GO:0051301">
    <property type="term" value="P:cell division"/>
    <property type="evidence" value="ECO:0007669"/>
    <property type="project" value="UniProtKB-KW"/>
</dbReference>
<evidence type="ECO:0000256" key="4">
    <source>
        <dbReference type="ARBA" id="ARBA00022618"/>
    </source>
</evidence>
<evidence type="ECO:0000313" key="15">
    <source>
        <dbReference type="EMBL" id="SUX25178.1"/>
    </source>
</evidence>
<evidence type="ECO:0000256" key="8">
    <source>
        <dbReference type="ARBA" id="ARBA00023136"/>
    </source>
</evidence>
<accession>A0A381EDU3</accession>
<evidence type="ECO:0000256" key="11">
    <source>
        <dbReference type="ARBA" id="ARBA00035703"/>
    </source>
</evidence>
<sequence>MTPSVLVAAALGFFIGAVLVWIIKSTNQSNEQHAAEETENLRKERDALKQSYARFRSSVNDHFARTADAVDQLTDSYKNVFNQLSSGAQDLMDKDALKQQLEKRRGKTVTLSYLAQEHEESPNAVKSADNNPAPVSAAKPAIAAPAPTEAVTNDRNETPQEAVKRHIHNNREKTL</sequence>
<dbReference type="AlphaFoldDB" id="A0A381EDU3"/>